<keyword evidence="1" id="KW-0805">Transcription regulation</keyword>
<evidence type="ECO:0000256" key="3">
    <source>
        <dbReference type="ARBA" id="ARBA00023163"/>
    </source>
</evidence>
<keyword evidence="2" id="KW-0238">DNA-binding</keyword>
<dbReference type="Gene3D" id="1.10.10.10">
    <property type="entry name" value="Winged helix-like DNA-binding domain superfamily/Winged helix DNA-binding domain"/>
    <property type="match status" value="1"/>
</dbReference>
<dbReference type="NCBIfam" id="NF033788">
    <property type="entry name" value="HTH_metalloreg"/>
    <property type="match status" value="1"/>
</dbReference>
<dbReference type="Pfam" id="PF01022">
    <property type="entry name" value="HTH_5"/>
    <property type="match status" value="1"/>
</dbReference>
<dbReference type="InterPro" id="IPR051081">
    <property type="entry name" value="HTH_MetalResp_TranReg"/>
</dbReference>
<protein>
    <submittedName>
        <fullName evidence="5">Metalloregulator ArsR/SmtB family transcription factor</fullName>
    </submittedName>
</protein>
<evidence type="ECO:0000313" key="5">
    <source>
        <dbReference type="EMBL" id="MUM78091.1"/>
    </source>
</evidence>
<dbReference type="GO" id="GO:0003677">
    <property type="term" value="F:DNA binding"/>
    <property type="evidence" value="ECO:0007669"/>
    <property type="project" value="UniProtKB-KW"/>
</dbReference>
<comment type="caution">
    <text evidence="5">The sequence shown here is derived from an EMBL/GenBank/DDBJ whole genome shotgun (WGS) entry which is preliminary data.</text>
</comment>
<proteinExistence type="predicted"/>
<dbReference type="PROSITE" id="PS50987">
    <property type="entry name" value="HTH_ARSR_2"/>
    <property type="match status" value="1"/>
</dbReference>
<feature type="domain" description="HTH arsR-type" evidence="4">
    <location>
        <begin position="1"/>
        <end position="93"/>
    </location>
</feature>
<dbReference type="AlphaFoldDB" id="A0A7K1KQF8"/>
<evidence type="ECO:0000313" key="6">
    <source>
        <dbReference type="Proteomes" id="UP000461162"/>
    </source>
</evidence>
<dbReference type="InterPro" id="IPR036388">
    <property type="entry name" value="WH-like_DNA-bd_sf"/>
</dbReference>
<dbReference type="RefSeq" id="WP_155934704.1">
    <property type="nucleotide sequence ID" value="NZ_WODC01000006.1"/>
</dbReference>
<reference evidence="5 6" key="1">
    <citation type="submission" date="2019-11" db="EMBL/GenBank/DDBJ databases">
        <title>Pseudodesulfovibrio alkaliphilus, sp. nov., an alkaliphilic sulfate-reducing bacteria from mud volcano of Taman peninsula, Russia.</title>
        <authorList>
            <person name="Frolova A."/>
            <person name="Merkel A.Y."/>
            <person name="Slobodkin A.I."/>
        </authorList>
    </citation>
    <scope>NUCLEOTIDE SEQUENCE [LARGE SCALE GENOMIC DNA]</scope>
    <source>
        <strain evidence="5 6">F-1</strain>
    </source>
</reference>
<keyword evidence="6" id="KW-1185">Reference proteome</keyword>
<dbReference type="InterPro" id="IPR011991">
    <property type="entry name" value="ArsR-like_HTH"/>
</dbReference>
<dbReference type="EMBL" id="WODC01000006">
    <property type="protein sequence ID" value="MUM78091.1"/>
    <property type="molecule type" value="Genomic_DNA"/>
</dbReference>
<organism evidence="5 6">
    <name type="scientific">Pseudodesulfovibrio alkaliphilus</name>
    <dbReference type="NCBI Taxonomy" id="2661613"/>
    <lineage>
        <taxon>Bacteria</taxon>
        <taxon>Pseudomonadati</taxon>
        <taxon>Thermodesulfobacteriota</taxon>
        <taxon>Desulfovibrionia</taxon>
        <taxon>Desulfovibrionales</taxon>
        <taxon>Desulfovibrionaceae</taxon>
    </lineage>
</organism>
<sequence>MVQTDRAARIFKVLSVETRLRLIGLLGQRCLCVNALARQLSVTPAAVSQHLRVLRDAEVVIADKRGYHVHYRLNTDTLAEWASVARQALEAGASDAPGLILKPFGEQE</sequence>
<dbReference type="PANTHER" id="PTHR33154:SF33">
    <property type="entry name" value="TRANSCRIPTIONAL REPRESSOR SDPR"/>
    <property type="match status" value="1"/>
</dbReference>
<evidence type="ECO:0000256" key="2">
    <source>
        <dbReference type="ARBA" id="ARBA00023125"/>
    </source>
</evidence>
<dbReference type="Proteomes" id="UP000461162">
    <property type="component" value="Unassembled WGS sequence"/>
</dbReference>
<dbReference type="SUPFAM" id="SSF46785">
    <property type="entry name" value="Winged helix' DNA-binding domain"/>
    <property type="match status" value="1"/>
</dbReference>
<evidence type="ECO:0000259" key="4">
    <source>
        <dbReference type="PROSITE" id="PS50987"/>
    </source>
</evidence>
<name>A0A7K1KQF8_9BACT</name>
<accession>A0A7K1KQF8</accession>
<evidence type="ECO:0000256" key="1">
    <source>
        <dbReference type="ARBA" id="ARBA00023015"/>
    </source>
</evidence>
<dbReference type="CDD" id="cd00090">
    <property type="entry name" value="HTH_ARSR"/>
    <property type="match status" value="1"/>
</dbReference>
<dbReference type="PRINTS" id="PR00778">
    <property type="entry name" value="HTHARSR"/>
</dbReference>
<dbReference type="InterPro" id="IPR036390">
    <property type="entry name" value="WH_DNA-bd_sf"/>
</dbReference>
<dbReference type="PANTHER" id="PTHR33154">
    <property type="entry name" value="TRANSCRIPTIONAL REGULATOR, ARSR FAMILY"/>
    <property type="match status" value="1"/>
</dbReference>
<gene>
    <name evidence="5" type="ORF">GKC30_10630</name>
</gene>
<dbReference type="InterPro" id="IPR001845">
    <property type="entry name" value="HTH_ArsR_DNA-bd_dom"/>
</dbReference>
<dbReference type="SMART" id="SM00418">
    <property type="entry name" value="HTH_ARSR"/>
    <property type="match status" value="1"/>
</dbReference>
<dbReference type="GO" id="GO:0003700">
    <property type="term" value="F:DNA-binding transcription factor activity"/>
    <property type="evidence" value="ECO:0007669"/>
    <property type="project" value="InterPro"/>
</dbReference>
<keyword evidence="3" id="KW-0804">Transcription</keyword>